<reference evidence="1" key="1">
    <citation type="submission" date="2020-02" db="EMBL/GenBank/DDBJ databases">
        <authorList>
            <person name="Meier V. D."/>
        </authorList>
    </citation>
    <scope>NUCLEOTIDE SEQUENCE</scope>
    <source>
        <strain evidence="1">AVDCRST_MAG58</strain>
    </source>
</reference>
<protein>
    <submittedName>
        <fullName evidence="1">Uncharacterized protein</fullName>
    </submittedName>
</protein>
<accession>A0A6J4QV62</accession>
<organism evidence="1">
    <name type="scientific">uncultured Rubrobacteraceae bacterium</name>
    <dbReference type="NCBI Taxonomy" id="349277"/>
    <lineage>
        <taxon>Bacteria</taxon>
        <taxon>Bacillati</taxon>
        <taxon>Actinomycetota</taxon>
        <taxon>Rubrobacteria</taxon>
        <taxon>Rubrobacterales</taxon>
        <taxon>Rubrobacteraceae</taxon>
        <taxon>environmental samples</taxon>
    </lineage>
</organism>
<dbReference type="AlphaFoldDB" id="A0A6J4QV62"/>
<proteinExistence type="predicted"/>
<name>A0A6J4QV62_9ACTN</name>
<sequence>MNLTHEYMHHRTGYRLGAGCCWIRIYKGAECDAPVVVCEELPRVGGVATEEVSGYLAAEVVREHFSGGLPDLPRPLLWVEHRPARRRGPGKYFLHTFPSYRPKTVGAGFVRRVTLGASHREPLDPAEVAILIREV</sequence>
<evidence type="ECO:0000313" key="1">
    <source>
        <dbReference type="EMBL" id="CAA9453041.1"/>
    </source>
</evidence>
<dbReference type="EMBL" id="CADCVF010000025">
    <property type="protein sequence ID" value="CAA9453041.1"/>
    <property type="molecule type" value="Genomic_DNA"/>
</dbReference>
<gene>
    <name evidence="1" type="ORF">AVDCRST_MAG58-1025</name>
</gene>